<proteinExistence type="inferred from homology"/>
<evidence type="ECO:0000313" key="17">
    <source>
        <dbReference type="EMBL" id="KAH0560767.1"/>
    </source>
</evidence>
<keyword evidence="4" id="KW-0444">Lipid biosynthesis</keyword>
<dbReference type="InterPro" id="IPR052374">
    <property type="entry name" value="SERAC1"/>
</dbReference>
<dbReference type="InterPro" id="IPR011989">
    <property type="entry name" value="ARM-like"/>
</dbReference>
<keyword evidence="5 16" id="KW-0812">Transmembrane</keyword>
<keyword evidence="8" id="KW-0443">Lipid metabolism</keyword>
<organism evidence="17 18">
    <name type="scientific">Cotesia glomerata</name>
    <name type="common">Lepidopteran parasitic wasp</name>
    <name type="synonym">Apanteles glomeratus</name>
    <dbReference type="NCBI Taxonomy" id="32391"/>
    <lineage>
        <taxon>Eukaryota</taxon>
        <taxon>Metazoa</taxon>
        <taxon>Ecdysozoa</taxon>
        <taxon>Arthropoda</taxon>
        <taxon>Hexapoda</taxon>
        <taxon>Insecta</taxon>
        <taxon>Pterygota</taxon>
        <taxon>Neoptera</taxon>
        <taxon>Endopterygota</taxon>
        <taxon>Hymenoptera</taxon>
        <taxon>Apocrita</taxon>
        <taxon>Ichneumonoidea</taxon>
        <taxon>Braconidae</taxon>
        <taxon>Microgastrinae</taxon>
        <taxon>Cotesia</taxon>
    </lineage>
</organism>
<evidence type="ECO:0000256" key="4">
    <source>
        <dbReference type="ARBA" id="ARBA00022516"/>
    </source>
</evidence>
<dbReference type="SUPFAM" id="SSF48371">
    <property type="entry name" value="ARM repeat"/>
    <property type="match status" value="1"/>
</dbReference>
<keyword evidence="12" id="KW-1208">Phospholipid metabolism</keyword>
<evidence type="ECO:0000256" key="1">
    <source>
        <dbReference type="ARBA" id="ARBA00004167"/>
    </source>
</evidence>
<evidence type="ECO:0000256" key="3">
    <source>
        <dbReference type="ARBA" id="ARBA00004240"/>
    </source>
</evidence>
<evidence type="ECO:0000256" key="7">
    <source>
        <dbReference type="ARBA" id="ARBA00022989"/>
    </source>
</evidence>
<evidence type="ECO:0000256" key="14">
    <source>
        <dbReference type="ARBA" id="ARBA00040991"/>
    </source>
</evidence>
<dbReference type="InterPro" id="IPR016024">
    <property type="entry name" value="ARM-type_fold"/>
</dbReference>
<evidence type="ECO:0000256" key="16">
    <source>
        <dbReference type="SAM" id="Phobius"/>
    </source>
</evidence>
<comment type="caution">
    <text evidence="17">The sequence shown here is derived from an EMBL/GenBank/DDBJ whole genome shotgun (WGS) entry which is preliminary data.</text>
</comment>
<evidence type="ECO:0000313" key="18">
    <source>
        <dbReference type="Proteomes" id="UP000826195"/>
    </source>
</evidence>
<evidence type="ECO:0000256" key="15">
    <source>
        <dbReference type="ARBA" id="ARBA00041701"/>
    </source>
</evidence>
<dbReference type="SUPFAM" id="SSF53474">
    <property type="entry name" value="alpha/beta-Hydrolases"/>
    <property type="match status" value="1"/>
</dbReference>
<dbReference type="GO" id="GO:0008654">
    <property type="term" value="P:phospholipid biosynthetic process"/>
    <property type="evidence" value="ECO:0007669"/>
    <property type="project" value="UniProtKB-KW"/>
</dbReference>
<evidence type="ECO:0000256" key="10">
    <source>
        <dbReference type="ARBA" id="ARBA00023136"/>
    </source>
</evidence>
<protein>
    <recommendedName>
        <fullName evidence="14">Protein SERAC1</fullName>
    </recommendedName>
    <alternativeName>
        <fullName evidence="15">Serine active site-containing protein 1</fullName>
    </alternativeName>
</protein>
<accession>A0AAV7IUC9</accession>
<keyword evidence="7 16" id="KW-1133">Transmembrane helix</keyword>
<reference evidence="17 18" key="1">
    <citation type="journal article" date="2021" name="J. Hered.">
        <title>A chromosome-level genome assembly of the parasitoid wasp, Cotesia glomerata (Hymenoptera: Braconidae).</title>
        <authorList>
            <person name="Pinto B.J."/>
            <person name="Weis J.J."/>
            <person name="Gamble T."/>
            <person name="Ode P.J."/>
            <person name="Paul R."/>
            <person name="Zaspel J.M."/>
        </authorList>
    </citation>
    <scope>NUCLEOTIDE SEQUENCE [LARGE SCALE GENOMIC DNA]</scope>
    <source>
        <strain evidence="17">CgM1</strain>
    </source>
</reference>
<dbReference type="Gene3D" id="1.25.10.10">
    <property type="entry name" value="Leucine-rich Repeat Variant"/>
    <property type="match status" value="1"/>
</dbReference>
<dbReference type="GO" id="GO:0005739">
    <property type="term" value="C:mitochondrion"/>
    <property type="evidence" value="ECO:0007669"/>
    <property type="project" value="UniProtKB-SubCell"/>
</dbReference>
<dbReference type="Gene3D" id="3.40.50.1820">
    <property type="entry name" value="alpha/beta hydrolase"/>
    <property type="match status" value="1"/>
</dbReference>
<dbReference type="GO" id="GO:0016020">
    <property type="term" value="C:membrane"/>
    <property type="evidence" value="ECO:0007669"/>
    <property type="project" value="UniProtKB-SubCell"/>
</dbReference>
<evidence type="ECO:0000256" key="12">
    <source>
        <dbReference type="ARBA" id="ARBA00023264"/>
    </source>
</evidence>
<gene>
    <name evidence="17" type="ORF">KQX54_008188</name>
</gene>
<name>A0AAV7IUC9_COTGL</name>
<dbReference type="AlphaFoldDB" id="A0AAV7IUC9"/>
<evidence type="ECO:0000256" key="11">
    <source>
        <dbReference type="ARBA" id="ARBA00023209"/>
    </source>
</evidence>
<keyword evidence="10 16" id="KW-0472">Membrane</keyword>
<dbReference type="InterPro" id="IPR029058">
    <property type="entry name" value="AB_hydrolase_fold"/>
</dbReference>
<keyword evidence="9" id="KW-0496">Mitochondrion</keyword>
<dbReference type="GO" id="GO:0005783">
    <property type="term" value="C:endoplasmic reticulum"/>
    <property type="evidence" value="ECO:0007669"/>
    <property type="project" value="UniProtKB-SubCell"/>
</dbReference>
<dbReference type="PANTHER" id="PTHR48182">
    <property type="entry name" value="PROTEIN SERAC1"/>
    <property type="match status" value="1"/>
</dbReference>
<dbReference type="EMBL" id="JAHXZJ010000374">
    <property type="protein sequence ID" value="KAH0560767.1"/>
    <property type="molecule type" value="Genomic_DNA"/>
</dbReference>
<dbReference type="Proteomes" id="UP000826195">
    <property type="component" value="Unassembled WGS sequence"/>
</dbReference>
<sequence length="691" mass="79316">MAIKSYFKYVYYFKSLGACIVIFGGSWFVYQVRETSQVLRSTVATNVLNLEHTQAQYIYLDSHQEDIFICNSDDPVKGKGTSLLGIVTRWWKSINQSIAYRYLNVAKHGSKYTRTRAVHDLGAMKHLQPWVCQQIAQMMDSRTAVALARIADSDLRLFLKPPHHWVDKKLYEIIDQLHQLLVDMDKLCQSSHSCLSQFISKKFYSSRKNLEFDHELSSIDFTATPTISWDEQLLTQCIKAIYHHTAIEQFSRDLANARGLSVLMEVKKKLNDNVDVCILLAKIISNLSLYTELVDDIFRSGWIGVLAAWSRHKDIRLAGPAARALFNMDVDVNNGEKFPRRIYLLHPMNRTRSKAKIDVIFIHGLLGGIFISWRQRDPDLTLKFVDSTKNDNEDSLINIVKEYPQEFFEDLARDLQVRDWKKIGHDYEVILDDCPVSMNSLAAGPFTCPGNEICTEYQGIDLTRTECWPKDWLPKDVPSIRVIGINYDTSLSLWSLPCPIEVLKSTISERSLEFTKKLVTAGVGKRPIIWVCHSMGGLLVKKMLVEESKTGDKHHLCDNTKGIIFYSTPHRGSHVAALKQTTQMLLWPSIEVQELREESPQLLKLHQEFKTMLEKYKMEIVSFSETKPTFVSAMKVPLQIQFVLPKSADPEVGEFYEIPQDHLSICKPASKHSFLYRKVVDLLKKNLTENN</sequence>
<comment type="similarity">
    <text evidence="13">Belongs to the SERAC1 family.</text>
</comment>
<evidence type="ECO:0000256" key="8">
    <source>
        <dbReference type="ARBA" id="ARBA00023098"/>
    </source>
</evidence>
<evidence type="ECO:0000256" key="9">
    <source>
        <dbReference type="ARBA" id="ARBA00023128"/>
    </source>
</evidence>
<keyword evidence="18" id="KW-1185">Reference proteome</keyword>
<evidence type="ECO:0000256" key="5">
    <source>
        <dbReference type="ARBA" id="ARBA00022692"/>
    </source>
</evidence>
<feature type="transmembrane region" description="Helical" evidence="16">
    <location>
        <begin position="12"/>
        <end position="30"/>
    </location>
</feature>
<comment type="subcellular location">
    <subcellularLocation>
        <location evidence="3">Endoplasmic reticulum</location>
    </subcellularLocation>
    <subcellularLocation>
        <location evidence="1">Membrane</location>
        <topology evidence="1">Single-pass membrane protein</topology>
    </subcellularLocation>
    <subcellularLocation>
        <location evidence="2">Mitochondrion</location>
    </subcellularLocation>
</comment>
<evidence type="ECO:0000256" key="2">
    <source>
        <dbReference type="ARBA" id="ARBA00004173"/>
    </source>
</evidence>
<evidence type="ECO:0000256" key="13">
    <source>
        <dbReference type="ARBA" id="ARBA00038024"/>
    </source>
</evidence>
<evidence type="ECO:0000256" key="6">
    <source>
        <dbReference type="ARBA" id="ARBA00022824"/>
    </source>
</evidence>
<keyword evidence="11" id="KW-0594">Phospholipid biosynthesis</keyword>
<keyword evidence="6" id="KW-0256">Endoplasmic reticulum</keyword>
<dbReference type="PANTHER" id="PTHR48182:SF2">
    <property type="entry name" value="PROTEIN SERAC1"/>
    <property type="match status" value="1"/>
</dbReference>